<feature type="domain" description="Glycosyl transferase family 1" evidence="1">
    <location>
        <begin position="317"/>
        <end position="479"/>
    </location>
</feature>
<protein>
    <submittedName>
        <fullName evidence="2">Glycosyltransferase</fullName>
    </submittedName>
</protein>
<gene>
    <name evidence="2" type="ORF">FC50_GL002340</name>
</gene>
<sequence>MYYFISENVFGRNSGTEHAQARRTRMFNAEGEQAFYVSRNYNPLLKRDLESVKLAAKESINMYDFFQGTLAVRRKKQNLRLLGEVPLDEYHVEAITPNYSMITHVGREIGRINVLPGTVGLTMDVENRDQHNNLVARENWDWRGFKSSIDYFHPDGQVASRSYLSQDGDPVLEQLWMDVDGKRQPTMWKLLNYQGHDYRFSTEDQLFLFFLNELTKQDSNATLIADRHTLDYVVADVQGTKAKWGYFHGVHSTKPGKVGKGSILPVYRNILEQRADAFDGVLVATEDQRADLVTRYPHMDVRVAPDTAIAKTHMHKEAKHPTVMFVGRFGPDKRPEQALQMMGELVKQVPDARMEFYGYAPDEDTMKRLNDEVTKLGLTDQVQFADYMGLGELSKEYSHGDVIVQTSIAESFGMNLVEAMSYGIPAVSYNIPYGTKALVRDGENGYVVPDGATKQMAAKVAQLLTDHDDWQAKSKAAKETASNYTFTRAMGDWRRALK</sequence>
<dbReference type="Pfam" id="PF00534">
    <property type="entry name" value="Glycos_transf_1"/>
    <property type="match status" value="1"/>
</dbReference>
<dbReference type="InterPro" id="IPR050194">
    <property type="entry name" value="Glycosyltransferase_grp1"/>
</dbReference>
<reference evidence="2 3" key="1">
    <citation type="journal article" date="2015" name="Genome Announc.">
        <title>Expanding the biotechnology potential of lactobacilli through comparative genomics of 213 strains and associated genera.</title>
        <authorList>
            <person name="Sun Z."/>
            <person name="Harris H.M."/>
            <person name="McCann A."/>
            <person name="Guo C."/>
            <person name="Argimon S."/>
            <person name="Zhang W."/>
            <person name="Yang X."/>
            <person name="Jeffery I.B."/>
            <person name="Cooney J.C."/>
            <person name="Kagawa T.F."/>
            <person name="Liu W."/>
            <person name="Song Y."/>
            <person name="Salvetti E."/>
            <person name="Wrobel A."/>
            <person name="Rasinkangas P."/>
            <person name="Parkhill J."/>
            <person name="Rea M.C."/>
            <person name="O'Sullivan O."/>
            <person name="Ritari J."/>
            <person name="Douillard F.P."/>
            <person name="Paul Ross R."/>
            <person name="Yang R."/>
            <person name="Briner A.E."/>
            <person name="Felis G.E."/>
            <person name="de Vos W.M."/>
            <person name="Barrangou R."/>
            <person name="Klaenhammer T.R."/>
            <person name="Caufield P.W."/>
            <person name="Cui Y."/>
            <person name="Zhang H."/>
            <person name="O'Toole P.W."/>
        </authorList>
    </citation>
    <scope>NUCLEOTIDE SEQUENCE [LARGE SCALE GENOMIC DNA]</scope>
    <source>
        <strain evidence="2 3">DSM 15945</strain>
    </source>
</reference>
<dbReference type="PATRIC" id="fig|1423783.4.peg.2397"/>
<accession>A0A0R1U1T7</accession>
<keyword evidence="2" id="KW-0808">Transferase</keyword>
<dbReference type="SUPFAM" id="SSF53756">
    <property type="entry name" value="UDP-Glycosyltransferase/glycogen phosphorylase"/>
    <property type="match status" value="1"/>
</dbReference>
<dbReference type="OrthoDB" id="570545at2"/>
<dbReference type="InterPro" id="IPR001296">
    <property type="entry name" value="Glyco_trans_1"/>
</dbReference>
<dbReference type="GO" id="GO:0016757">
    <property type="term" value="F:glycosyltransferase activity"/>
    <property type="evidence" value="ECO:0007669"/>
    <property type="project" value="InterPro"/>
</dbReference>
<comment type="caution">
    <text evidence="2">The sequence shown here is derived from an EMBL/GenBank/DDBJ whole genome shotgun (WGS) entry which is preliminary data.</text>
</comment>
<dbReference type="PANTHER" id="PTHR45947:SF3">
    <property type="entry name" value="SULFOQUINOVOSYL TRANSFERASE SQD2"/>
    <property type="match status" value="1"/>
</dbReference>
<dbReference type="RefSeq" id="WP_054651682.1">
    <property type="nucleotide sequence ID" value="NZ_AZFJ01000025.1"/>
</dbReference>
<dbReference type="AlphaFoldDB" id="A0A0R1U1T7"/>
<organism evidence="2 3">
    <name type="scientific">Lacticaseibacillus pantheris DSM 15945 = JCM 12539 = NBRC 106106</name>
    <dbReference type="NCBI Taxonomy" id="1423783"/>
    <lineage>
        <taxon>Bacteria</taxon>
        <taxon>Bacillati</taxon>
        <taxon>Bacillota</taxon>
        <taxon>Bacilli</taxon>
        <taxon>Lactobacillales</taxon>
        <taxon>Lactobacillaceae</taxon>
        <taxon>Lacticaseibacillus</taxon>
    </lineage>
</organism>
<evidence type="ECO:0000259" key="1">
    <source>
        <dbReference type="Pfam" id="PF00534"/>
    </source>
</evidence>
<dbReference type="Gene3D" id="3.40.50.2000">
    <property type="entry name" value="Glycogen Phosphorylase B"/>
    <property type="match status" value="3"/>
</dbReference>
<dbReference type="PANTHER" id="PTHR45947">
    <property type="entry name" value="SULFOQUINOVOSYL TRANSFERASE SQD2"/>
    <property type="match status" value="1"/>
</dbReference>
<dbReference type="Proteomes" id="UP000051922">
    <property type="component" value="Unassembled WGS sequence"/>
</dbReference>
<evidence type="ECO:0000313" key="3">
    <source>
        <dbReference type="Proteomes" id="UP000051922"/>
    </source>
</evidence>
<dbReference type="STRING" id="1423783.FC50_GL002340"/>
<name>A0A0R1U1T7_9LACO</name>
<proteinExistence type="predicted"/>
<keyword evidence="3" id="KW-1185">Reference proteome</keyword>
<evidence type="ECO:0000313" key="2">
    <source>
        <dbReference type="EMBL" id="KRL87345.1"/>
    </source>
</evidence>
<dbReference type="EMBL" id="AZFJ01000025">
    <property type="protein sequence ID" value="KRL87345.1"/>
    <property type="molecule type" value="Genomic_DNA"/>
</dbReference>